<evidence type="ECO:0000259" key="3">
    <source>
        <dbReference type="Pfam" id="PF13472"/>
    </source>
</evidence>
<dbReference type="Gene3D" id="2.130.10.130">
    <property type="entry name" value="Integrin alpha, N-terminal"/>
    <property type="match status" value="1"/>
</dbReference>
<comment type="caution">
    <text evidence="4">The sequence shown here is derived from an EMBL/GenBank/DDBJ whole genome shotgun (WGS) entry which is preliminary data.</text>
</comment>
<dbReference type="RefSeq" id="WP_161483925.1">
    <property type="nucleotide sequence ID" value="NZ_WXEW01000012.1"/>
</dbReference>
<evidence type="ECO:0000256" key="2">
    <source>
        <dbReference type="SAM" id="Phobius"/>
    </source>
</evidence>
<gene>
    <name evidence="4" type="ORF">GT755_35540</name>
</gene>
<evidence type="ECO:0000313" key="4">
    <source>
        <dbReference type="EMBL" id="NAS26971.1"/>
    </source>
</evidence>
<feature type="domain" description="SGNH hydrolase-type esterase" evidence="3">
    <location>
        <begin position="285"/>
        <end position="466"/>
    </location>
</feature>
<dbReference type="EMBL" id="WXEW01000012">
    <property type="protein sequence ID" value="NAS26971.1"/>
    <property type="molecule type" value="Genomic_DNA"/>
</dbReference>
<dbReference type="InterPro" id="IPR036514">
    <property type="entry name" value="SGNH_hydro_sf"/>
</dbReference>
<keyword evidence="2" id="KW-0812">Transmembrane</keyword>
<dbReference type="Proteomes" id="UP000479526">
    <property type="component" value="Unassembled WGS sequence"/>
</dbReference>
<dbReference type="PANTHER" id="PTHR30383">
    <property type="entry name" value="THIOESTERASE 1/PROTEASE 1/LYSOPHOSPHOLIPASE L1"/>
    <property type="match status" value="1"/>
</dbReference>
<dbReference type="AlphaFoldDB" id="A0A7C9N1W7"/>
<dbReference type="Pfam" id="PF13472">
    <property type="entry name" value="Lipase_GDSL_2"/>
    <property type="match status" value="1"/>
</dbReference>
<keyword evidence="2" id="KW-0472">Membrane</keyword>
<keyword evidence="5" id="KW-1185">Reference proteome</keyword>
<protein>
    <submittedName>
        <fullName evidence="4">Lipolytic protein G-D-S-L family</fullName>
    </submittedName>
</protein>
<dbReference type="InterPro" id="IPR028994">
    <property type="entry name" value="Integrin_alpha_N"/>
</dbReference>
<dbReference type="PANTHER" id="PTHR30383:SF5">
    <property type="entry name" value="SGNH HYDROLASE-TYPE ESTERASE DOMAIN-CONTAINING PROTEIN"/>
    <property type="match status" value="1"/>
</dbReference>
<dbReference type="Pfam" id="PF13517">
    <property type="entry name" value="FG-GAP_3"/>
    <property type="match status" value="4"/>
</dbReference>
<dbReference type="InterPro" id="IPR051532">
    <property type="entry name" value="Ester_Hydrolysis_Enzymes"/>
</dbReference>
<evidence type="ECO:0000313" key="5">
    <source>
        <dbReference type="Proteomes" id="UP000479526"/>
    </source>
</evidence>
<evidence type="ECO:0000256" key="1">
    <source>
        <dbReference type="ARBA" id="ARBA00022729"/>
    </source>
</evidence>
<organism evidence="4 5">
    <name type="scientific">Herbidospora solisilvae</name>
    <dbReference type="NCBI Taxonomy" id="2696284"/>
    <lineage>
        <taxon>Bacteria</taxon>
        <taxon>Bacillati</taxon>
        <taxon>Actinomycetota</taxon>
        <taxon>Actinomycetes</taxon>
        <taxon>Streptosporangiales</taxon>
        <taxon>Streptosporangiaceae</taxon>
        <taxon>Herbidospora</taxon>
    </lineage>
</organism>
<keyword evidence="1" id="KW-0732">Signal</keyword>
<dbReference type="InterPro" id="IPR013517">
    <property type="entry name" value="FG-GAP"/>
</dbReference>
<sequence length="1063" mass="113621">MPTSRLRRTSRVLTALLVILSMLLQIGFQPAARAATSITLDFPMPAGFDRADLTAWATEFNNRNDLLSETIQEEIAAHPADFPGAEDLEPREFDGAFTVTATGLSVTIGADVHIGDLTWWEEVLMWVSVTAGGVVFRIVCVLTLVPVMANPNFAKGICAGLAVIISKGLILLITALKHGPSDDWHFWERALAALVLEAITAAVWDAWLGPWTAKSSWSSVFKTIGDGFDSVANTVSRWWGSSAGFFRTLAGVVRGRGPGTTASTVERAMELGWMPRTTALRVMPLGDSITHGVGGDPGGVGYRARLWDLLQDDTSTLDFVGSVDSGQGHIADTDHEGHPRWRISQIDRLAAECAINRHRPNVVVLHIGTNDLANDEGADTAHLRLGTLVRSITDLSPLTTVILSSLVPAKDQTDNSLIAMYNSRLPALVTLLRTEGRRVRLVGNGALGFTAADLADSLHPNNNGYRKMADAYHAAINAAMDEGLIMPALQGDDRPCTPAPANPAPPPPGPAPAGWNYVGRIASVAGASREQVRFADLNGDGRDDYLLVGEQGQVRAWINNRAGQGGGWNHIGEIATGAAPRHQVRFADLNGDGRDDYLVVGDQGQVSMWLNTGTGDAVGWASQGVVATGVGATRDQVRFADVDVDGRDDYLVVDDQGRVRAWLNQFTPGGGAWSYRGEIASGVGATRDQVRFHDLDGDGDDDYLVVDGQGYFRAWLNNVGGNRPWIYQGAVAGGVGVGGAGLAMADIDGNGRDDFLTVDDAGEVAAWLNDRYGRPDPWDRQGQIASTEAPREQVRFADLNGDGRDDYLLVGDQGQVQAWLNVREADRVGWDHRGEVASGSGPRDRIRFADLNGDNRDDYLVVGDQGQVDAWFNSGAGDAVAWSGKGRLASGAAPRDQIRFADVDGDNRDDYLVVDDQGRVRFWRNIGTGDGVSWSSQGEIASGVGAAGSTVTFADVDGDRRDDYLVVGDYGQLRAWINNRGGSGPAWLAAGEIAAGVGAVRSRVGLAEINGDRRADYLVHDDLGGVKAWFNNGASASTGSPMPDDPQPPSPGDLPLCVANRCW</sequence>
<proteinExistence type="predicted"/>
<feature type="transmembrane region" description="Helical" evidence="2">
    <location>
        <begin position="157"/>
        <end position="176"/>
    </location>
</feature>
<accession>A0A7C9N1W7</accession>
<dbReference type="CDD" id="cd01833">
    <property type="entry name" value="XynB_like"/>
    <property type="match status" value="1"/>
</dbReference>
<keyword evidence="2" id="KW-1133">Transmembrane helix</keyword>
<dbReference type="SUPFAM" id="SSF52266">
    <property type="entry name" value="SGNH hydrolase"/>
    <property type="match status" value="1"/>
</dbReference>
<dbReference type="InterPro" id="IPR013830">
    <property type="entry name" value="SGNH_hydro"/>
</dbReference>
<dbReference type="Gene3D" id="3.40.50.1110">
    <property type="entry name" value="SGNH hydrolase"/>
    <property type="match status" value="1"/>
</dbReference>
<reference evidence="4 5" key="1">
    <citation type="submission" date="2020-01" db="EMBL/GenBank/DDBJ databases">
        <title>Herbidospora sp. NEAU-GS84 nov., a novel actinomycete isolated from soil.</title>
        <authorList>
            <person name="Han L."/>
        </authorList>
    </citation>
    <scope>NUCLEOTIDE SEQUENCE [LARGE SCALE GENOMIC DNA]</scope>
    <source>
        <strain evidence="4 5">NEAU-GS84</strain>
    </source>
</reference>
<name>A0A7C9N1W7_9ACTN</name>
<dbReference type="GO" id="GO:0004622">
    <property type="term" value="F:phosphatidylcholine lysophospholipase activity"/>
    <property type="evidence" value="ECO:0007669"/>
    <property type="project" value="TreeGrafter"/>
</dbReference>
<feature type="transmembrane region" description="Helical" evidence="2">
    <location>
        <begin position="123"/>
        <end position="145"/>
    </location>
</feature>
<dbReference type="SUPFAM" id="SSF69318">
    <property type="entry name" value="Integrin alpha N-terminal domain"/>
    <property type="match status" value="2"/>
</dbReference>